<dbReference type="RefSeq" id="WP_229229439.1">
    <property type="nucleotide sequence ID" value="NZ_AP024525.1"/>
</dbReference>
<accession>A0ABM7PWG9</accession>
<dbReference type="EMBL" id="AP024525">
    <property type="protein sequence ID" value="BCT76644.1"/>
    <property type="molecule type" value="Genomic_DNA"/>
</dbReference>
<evidence type="ECO:0000313" key="3">
    <source>
        <dbReference type="EMBL" id="BCT76644.1"/>
    </source>
</evidence>
<dbReference type="SUPFAM" id="SSF52113">
    <property type="entry name" value="BRCT domain"/>
    <property type="match status" value="1"/>
</dbReference>
<sequence length="351" mass="36512">MALDFTAIDFETANGFRGSPCSVGLVKVRGGRAVERASWLMRPPEGHDDFDPRNVAIHGIRPHDVAHAPRFGALFAEIGGFIGEDVLVAHNAAFDLGVIRSALEVSGMEAPAYDYACTVVLSRKTYKLVSHSLPFAAREAGVPLEHHHDATEDAAACAGILIDIAHRLGVDSNAGTVADVYGAVGLSLPRQDAFTPGDAVSPATARALSRGGAGAGGGTAARTTAPGRSSGARTWAPWPDEGANPTPNPAADPHHPLFGQRIVFTGALGMTRTEAKSRAAELGAQPASSVTRATTVLVVGDGFVASDLMSGRVTTKARRAMALRERGQRVEVLSEGEFLQMLGGPWPAASA</sequence>
<feature type="region of interest" description="Disordered" evidence="1">
    <location>
        <begin position="196"/>
        <end position="256"/>
    </location>
</feature>
<proteinExistence type="predicted"/>
<evidence type="ECO:0000313" key="4">
    <source>
        <dbReference type="Proteomes" id="UP001319861"/>
    </source>
</evidence>
<name>A0ABM7PWG9_SINCY</name>
<dbReference type="Gene3D" id="3.30.420.10">
    <property type="entry name" value="Ribonuclease H-like superfamily/Ribonuclease H"/>
    <property type="match status" value="1"/>
</dbReference>
<protein>
    <submittedName>
        <fullName evidence="3">DNA polymerase III subunit epsilon</fullName>
    </submittedName>
</protein>
<dbReference type="InterPro" id="IPR036420">
    <property type="entry name" value="BRCT_dom_sf"/>
</dbReference>
<keyword evidence="4" id="KW-1185">Reference proteome</keyword>
<dbReference type="InterPro" id="IPR013520">
    <property type="entry name" value="Ribonucl_H"/>
</dbReference>
<dbReference type="Pfam" id="PF00929">
    <property type="entry name" value="RNase_T"/>
    <property type="match status" value="1"/>
</dbReference>
<dbReference type="SUPFAM" id="SSF53098">
    <property type="entry name" value="Ribonuclease H-like"/>
    <property type="match status" value="1"/>
</dbReference>
<dbReference type="PANTHER" id="PTHR30231">
    <property type="entry name" value="DNA POLYMERASE III SUBUNIT EPSILON"/>
    <property type="match status" value="1"/>
</dbReference>
<dbReference type="InterPro" id="IPR036397">
    <property type="entry name" value="RNaseH_sf"/>
</dbReference>
<dbReference type="SMART" id="SM00479">
    <property type="entry name" value="EXOIII"/>
    <property type="match status" value="1"/>
</dbReference>
<dbReference type="Proteomes" id="UP001319861">
    <property type="component" value="Chromosome"/>
</dbReference>
<dbReference type="CDD" id="cd06130">
    <property type="entry name" value="DNA_pol_III_epsilon_like"/>
    <property type="match status" value="1"/>
</dbReference>
<dbReference type="InterPro" id="IPR012337">
    <property type="entry name" value="RNaseH-like_sf"/>
</dbReference>
<reference evidence="3 4" key="1">
    <citation type="journal article" date="2021" name="J. Biosci. Bioeng.">
        <title>Identification and characterization of a chc gene cluster responsible for the aromatization pathway of cyclohexanecarboxylate degradation in Sinomonas cyclohexanicum ATCC 51369.</title>
        <authorList>
            <person name="Yamamoto T."/>
            <person name="Hasegawa Y."/>
            <person name="Lau P.C.K."/>
            <person name="Iwaki H."/>
        </authorList>
    </citation>
    <scope>NUCLEOTIDE SEQUENCE [LARGE SCALE GENOMIC DNA]</scope>
    <source>
        <strain evidence="3 4">ATCC 51369</strain>
    </source>
</reference>
<feature type="domain" description="Exonuclease" evidence="2">
    <location>
        <begin position="4"/>
        <end position="170"/>
    </location>
</feature>
<dbReference type="Gene3D" id="3.40.50.10190">
    <property type="entry name" value="BRCT domain"/>
    <property type="match status" value="1"/>
</dbReference>
<feature type="compositionally biased region" description="Low complexity" evidence="1">
    <location>
        <begin position="220"/>
        <end position="230"/>
    </location>
</feature>
<gene>
    <name evidence="3" type="primary">dnaQ</name>
    <name evidence="3" type="ORF">SCMU_24860</name>
</gene>
<dbReference type="PANTHER" id="PTHR30231:SF42">
    <property type="entry name" value="EXONUCLEASE"/>
    <property type="match status" value="1"/>
</dbReference>
<organism evidence="3 4">
    <name type="scientific">Sinomonas cyclohexanicum</name>
    <name type="common">Corynebacterium cyclohexanicum</name>
    <dbReference type="NCBI Taxonomy" id="322009"/>
    <lineage>
        <taxon>Bacteria</taxon>
        <taxon>Bacillati</taxon>
        <taxon>Actinomycetota</taxon>
        <taxon>Actinomycetes</taxon>
        <taxon>Micrococcales</taxon>
        <taxon>Micrococcaceae</taxon>
        <taxon>Sinomonas</taxon>
    </lineage>
</organism>
<evidence type="ECO:0000259" key="2">
    <source>
        <dbReference type="SMART" id="SM00479"/>
    </source>
</evidence>
<evidence type="ECO:0000256" key="1">
    <source>
        <dbReference type="SAM" id="MobiDB-lite"/>
    </source>
</evidence>
<dbReference type="CDD" id="cd17748">
    <property type="entry name" value="BRCT_DNA_ligase_like"/>
    <property type="match status" value="1"/>
</dbReference>